<reference evidence="2" key="1">
    <citation type="submission" date="2019-12" db="EMBL/GenBank/DDBJ databases">
        <title>An insight into the sialome of adult female Ixodes ricinus ticks feeding for 6 days.</title>
        <authorList>
            <person name="Perner J."/>
            <person name="Ribeiro J.M.C."/>
        </authorList>
    </citation>
    <scope>NUCLEOTIDE SEQUENCE</scope>
    <source>
        <strain evidence="2">Semi-engorged</strain>
        <tissue evidence="2">Salivary glands</tissue>
    </source>
</reference>
<feature type="transmembrane region" description="Helical" evidence="1">
    <location>
        <begin position="68"/>
        <end position="88"/>
    </location>
</feature>
<dbReference type="AlphaFoldDB" id="A0A6B0UZV3"/>
<protein>
    <submittedName>
        <fullName evidence="2">Uncharacterized protein</fullName>
    </submittedName>
</protein>
<accession>A0A6B0UZV3</accession>
<keyword evidence="1" id="KW-1133">Transmembrane helix</keyword>
<proteinExistence type="predicted"/>
<name>A0A6B0UZV3_IXORI</name>
<dbReference type="EMBL" id="GIFC01013023">
    <property type="protein sequence ID" value="MXU95106.1"/>
    <property type="molecule type" value="Transcribed_RNA"/>
</dbReference>
<feature type="transmembrane region" description="Helical" evidence="1">
    <location>
        <begin position="94"/>
        <end position="112"/>
    </location>
</feature>
<evidence type="ECO:0000256" key="1">
    <source>
        <dbReference type="SAM" id="Phobius"/>
    </source>
</evidence>
<sequence length="178" mass="19675">MSSSAKPTWSLPVISLSLSSLSRISLRLSAFRRLISSFFSSFSSCFRSRVSCLFTLRRSSFLRIESCIVLGYFLINFSASFFCLSLSTSPFSQLTYSWSFSAFFSLLFSAVFRRESPSSASLSSSARAALKLLLSCSSSSAVAYWPLCLEDLRLRALSSSSSSSSENTPSFSRITFRS</sequence>
<keyword evidence="1" id="KW-0472">Membrane</keyword>
<evidence type="ECO:0000313" key="2">
    <source>
        <dbReference type="EMBL" id="MXU95106.1"/>
    </source>
</evidence>
<organism evidence="2">
    <name type="scientific">Ixodes ricinus</name>
    <name type="common">Common tick</name>
    <name type="synonym">Acarus ricinus</name>
    <dbReference type="NCBI Taxonomy" id="34613"/>
    <lineage>
        <taxon>Eukaryota</taxon>
        <taxon>Metazoa</taxon>
        <taxon>Ecdysozoa</taxon>
        <taxon>Arthropoda</taxon>
        <taxon>Chelicerata</taxon>
        <taxon>Arachnida</taxon>
        <taxon>Acari</taxon>
        <taxon>Parasitiformes</taxon>
        <taxon>Ixodida</taxon>
        <taxon>Ixodoidea</taxon>
        <taxon>Ixodidae</taxon>
        <taxon>Ixodinae</taxon>
        <taxon>Ixodes</taxon>
    </lineage>
</organism>
<keyword evidence="1" id="KW-0812">Transmembrane</keyword>